<protein>
    <submittedName>
        <fullName evidence="2">Uncharacterized protein</fullName>
    </submittedName>
</protein>
<gene>
    <name evidence="2" type="ORF">CK203_023314</name>
</gene>
<dbReference type="PANTHER" id="PTHR34427">
    <property type="entry name" value="DUF4283 DOMAIN PROTEIN"/>
    <property type="match status" value="1"/>
</dbReference>
<name>A0A438J1S8_VITVI</name>
<sequence>MPMLKVSVERKTFLVRWEGEHGRIWCSITEHIRGSIYALGFEKEEVGRFIRISEFATNRKPTFLVIPEGKKGRGWENPKSALSSLSVVPPLNAYEKRRQSRVERFNHNHMGPLYRSFANVVKDEGPKRGGLVPVGRFIKIEGGNSVQLRRWSPKENSIVEGKFKGGWIELQGLPFHLWFEVHLKKIVEQWETVIEINWQTLKLFDLSKARVRIAMKDQSILPALIEVIDENWVFTISVAVVGGEEVKRDRVMGELTREGFESHSGTSSGRRKERDGSTARGSFRVGEAGKKNKEGKRSSIEVFLVGTHEMAGEASADGNEAISVENGRAFEREAQSPSKFSPLA</sequence>
<accession>A0A438J1S8</accession>
<organism evidence="2 3">
    <name type="scientific">Vitis vinifera</name>
    <name type="common">Grape</name>
    <dbReference type="NCBI Taxonomy" id="29760"/>
    <lineage>
        <taxon>Eukaryota</taxon>
        <taxon>Viridiplantae</taxon>
        <taxon>Streptophyta</taxon>
        <taxon>Embryophyta</taxon>
        <taxon>Tracheophyta</taxon>
        <taxon>Spermatophyta</taxon>
        <taxon>Magnoliopsida</taxon>
        <taxon>eudicotyledons</taxon>
        <taxon>Gunneridae</taxon>
        <taxon>Pentapetalae</taxon>
        <taxon>rosids</taxon>
        <taxon>Vitales</taxon>
        <taxon>Vitaceae</taxon>
        <taxon>Viteae</taxon>
        <taxon>Vitis</taxon>
    </lineage>
</organism>
<evidence type="ECO:0000256" key="1">
    <source>
        <dbReference type="SAM" id="MobiDB-lite"/>
    </source>
</evidence>
<dbReference type="Proteomes" id="UP000288805">
    <property type="component" value="Unassembled WGS sequence"/>
</dbReference>
<dbReference type="AlphaFoldDB" id="A0A438J1S8"/>
<dbReference type="PANTHER" id="PTHR34427:SF5">
    <property type="entry name" value="DUF4283 DOMAIN-CONTAINING PROTEIN"/>
    <property type="match status" value="1"/>
</dbReference>
<feature type="compositionally biased region" description="Polar residues" evidence="1">
    <location>
        <begin position="335"/>
        <end position="344"/>
    </location>
</feature>
<proteinExistence type="predicted"/>
<reference evidence="2 3" key="1">
    <citation type="journal article" date="2018" name="PLoS Genet.">
        <title>Population sequencing reveals clonal diversity and ancestral inbreeding in the grapevine cultivar Chardonnay.</title>
        <authorList>
            <person name="Roach M.J."/>
            <person name="Johnson D.L."/>
            <person name="Bohlmann J."/>
            <person name="van Vuuren H.J."/>
            <person name="Jones S.J."/>
            <person name="Pretorius I.S."/>
            <person name="Schmidt S.A."/>
            <person name="Borneman A.R."/>
        </authorList>
    </citation>
    <scope>NUCLEOTIDE SEQUENCE [LARGE SCALE GENOMIC DNA]</scope>
    <source>
        <strain evidence="3">cv. Chardonnay</strain>
        <tissue evidence="2">Leaf</tissue>
    </source>
</reference>
<evidence type="ECO:0000313" key="3">
    <source>
        <dbReference type="Proteomes" id="UP000288805"/>
    </source>
</evidence>
<feature type="region of interest" description="Disordered" evidence="1">
    <location>
        <begin position="257"/>
        <end position="296"/>
    </location>
</feature>
<feature type="compositionally biased region" description="Basic and acidic residues" evidence="1">
    <location>
        <begin position="287"/>
        <end position="296"/>
    </location>
</feature>
<comment type="caution">
    <text evidence="2">The sequence shown here is derived from an EMBL/GenBank/DDBJ whole genome shotgun (WGS) entry which is preliminary data.</text>
</comment>
<dbReference type="EMBL" id="QGNW01000068">
    <property type="protein sequence ID" value="RVX02919.1"/>
    <property type="molecule type" value="Genomic_DNA"/>
</dbReference>
<evidence type="ECO:0000313" key="2">
    <source>
        <dbReference type="EMBL" id="RVX02919.1"/>
    </source>
</evidence>
<feature type="region of interest" description="Disordered" evidence="1">
    <location>
        <begin position="314"/>
        <end position="344"/>
    </location>
</feature>